<proteinExistence type="predicted"/>
<dbReference type="RefSeq" id="WP_232398068.1">
    <property type="nucleotide sequence ID" value="NZ_CP102173.1"/>
</dbReference>
<dbReference type="SUPFAM" id="SSF55729">
    <property type="entry name" value="Acyl-CoA N-acyltransferases (Nat)"/>
    <property type="match status" value="1"/>
</dbReference>
<keyword evidence="5" id="KW-1185">Reference proteome</keyword>
<dbReference type="Proteomes" id="UP001316184">
    <property type="component" value="Chromosome"/>
</dbReference>
<dbReference type="PANTHER" id="PTHR43420:SF12">
    <property type="entry name" value="N-ACETYLTRANSFERASE DOMAIN-CONTAINING PROTEIN"/>
    <property type="match status" value="1"/>
</dbReference>
<dbReference type="PROSITE" id="PS51186">
    <property type="entry name" value="GNAT"/>
    <property type="match status" value="1"/>
</dbReference>
<sequence length="342" mass="37794">MSEPTPDLPELPGAWRARVPVYDDIDALVELRRLDELQGTGGAHVDPAGIESEVAGQASWTRRQLVAVGADDVPRAWITVHDRAAGRALVWGYFDRDVPEIDSIAHAFYAWAEEAAIAMARLRGVTETRLDESPFAKDTRQAGWLALAGYAKKRTWLHMERPVTPEEAELEPRAGVIVRPVERHENGLPVAADLQIVHQMLEESFEDHFNSYRESFPEFVQRLREDPGHSWDHWWLAYVEPEDGGQPVPAGSVVCSVLSAPEGGAEGSYVEYIGVNRAARGRGVAKSLLGAVIADAARRGRDRVGLEVDADSPTKADQLYLALGFTTDYATDSWFKDIDLSD</sequence>
<dbReference type="InterPro" id="IPR000182">
    <property type="entry name" value="GNAT_dom"/>
</dbReference>
<organism evidence="4 5">
    <name type="scientific">Aeromicrobium wangtongii</name>
    <dbReference type="NCBI Taxonomy" id="2969247"/>
    <lineage>
        <taxon>Bacteria</taxon>
        <taxon>Bacillati</taxon>
        <taxon>Actinomycetota</taxon>
        <taxon>Actinomycetes</taxon>
        <taxon>Propionibacteriales</taxon>
        <taxon>Nocardioidaceae</taxon>
        <taxon>Aeromicrobium</taxon>
    </lineage>
</organism>
<keyword evidence="2" id="KW-0012">Acyltransferase</keyword>
<feature type="domain" description="N-acetyltransferase" evidence="3">
    <location>
        <begin position="195"/>
        <end position="342"/>
    </location>
</feature>
<protein>
    <submittedName>
        <fullName evidence="4">GNAT family N-acetyltransferase</fullName>
    </submittedName>
</protein>
<gene>
    <name evidence="4" type="ORF">NQV15_02715</name>
</gene>
<keyword evidence="1" id="KW-0808">Transferase</keyword>
<accession>A0ABY5MAT0</accession>
<dbReference type="InterPro" id="IPR016181">
    <property type="entry name" value="Acyl_CoA_acyltransferase"/>
</dbReference>
<dbReference type="Pfam" id="PF00583">
    <property type="entry name" value="Acetyltransf_1"/>
    <property type="match status" value="1"/>
</dbReference>
<dbReference type="PANTHER" id="PTHR43420">
    <property type="entry name" value="ACETYLTRANSFERASE"/>
    <property type="match status" value="1"/>
</dbReference>
<evidence type="ECO:0000313" key="5">
    <source>
        <dbReference type="Proteomes" id="UP001316184"/>
    </source>
</evidence>
<dbReference type="EMBL" id="CP102173">
    <property type="protein sequence ID" value="UUP14244.1"/>
    <property type="molecule type" value="Genomic_DNA"/>
</dbReference>
<reference evidence="4 5" key="1">
    <citation type="submission" date="2022-08" db="EMBL/GenBank/DDBJ databases">
        <title>novel species in genus Aeromicrobium.</title>
        <authorList>
            <person name="Ye L."/>
        </authorList>
    </citation>
    <scope>NUCLEOTIDE SEQUENCE [LARGE SCALE GENOMIC DNA]</scope>
    <source>
        <strain evidence="5">zg-Y1379</strain>
    </source>
</reference>
<dbReference type="InterPro" id="IPR050680">
    <property type="entry name" value="YpeA/RimI_acetyltransf"/>
</dbReference>
<evidence type="ECO:0000256" key="1">
    <source>
        <dbReference type="ARBA" id="ARBA00022679"/>
    </source>
</evidence>
<evidence type="ECO:0000313" key="4">
    <source>
        <dbReference type="EMBL" id="UUP14244.1"/>
    </source>
</evidence>
<dbReference type="CDD" id="cd04301">
    <property type="entry name" value="NAT_SF"/>
    <property type="match status" value="1"/>
</dbReference>
<evidence type="ECO:0000256" key="2">
    <source>
        <dbReference type="ARBA" id="ARBA00023315"/>
    </source>
</evidence>
<evidence type="ECO:0000259" key="3">
    <source>
        <dbReference type="PROSITE" id="PS51186"/>
    </source>
</evidence>
<dbReference type="Gene3D" id="3.40.630.30">
    <property type="match status" value="1"/>
</dbReference>
<name>A0ABY5MAT0_9ACTN</name>